<accession>A0A8K0TNN7</accession>
<dbReference type="OrthoDB" id="2013972at2759"/>
<dbReference type="GO" id="GO:0005634">
    <property type="term" value="C:nucleus"/>
    <property type="evidence" value="ECO:0007669"/>
    <property type="project" value="UniProtKB-SubCell"/>
</dbReference>
<evidence type="ECO:0000256" key="8">
    <source>
        <dbReference type="ARBA" id="ARBA00038158"/>
    </source>
</evidence>
<keyword evidence="4" id="KW-0949">S-adenosyl-L-methionine</keyword>
<evidence type="ECO:0000256" key="4">
    <source>
        <dbReference type="ARBA" id="ARBA00022691"/>
    </source>
</evidence>
<name>A0A8K0TNN7_9PEZI</name>
<dbReference type="Gene3D" id="3.40.50.150">
    <property type="entry name" value="Vaccinia Virus protein VP39"/>
    <property type="match status" value="1"/>
</dbReference>
<protein>
    <submittedName>
        <fullName evidence="10">Methyltransferase domain-containing protein</fullName>
    </submittedName>
</protein>
<dbReference type="InterPro" id="IPR029063">
    <property type="entry name" value="SAM-dependent_MTases_sf"/>
</dbReference>
<keyword evidence="6" id="KW-0804">Transcription</keyword>
<keyword evidence="7" id="KW-0539">Nucleus</keyword>
<comment type="subcellular location">
    <subcellularLocation>
        <location evidence="1">Nucleus</location>
    </subcellularLocation>
</comment>
<evidence type="ECO:0000256" key="3">
    <source>
        <dbReference type="ARBA" id="ARBA00022679"/>
    </source>
</evidence>
<comment type="similarity">
    <text evidence="8">Belongs to the methyltransferase superfamily. LaeA methyltransferase family.</text>
</comment>
<evidence type="ECO:0000256" key="2">
    <source>
        <dbReference type="ARBA" id="ARBA00022603"/>
    </source>
</evidence>
<evidence type="ECO:0000256" key="7">
    <source>
        <dbReference type="ARBA" id="ARBA00023242"/>
    </source>
</evidence>
<gene>
    <name evidence="10" type="ORF">B0T11DRAFT_65265</name>
</gene>
<evidence type="ECO:0000256" key="1">
    <source>
        <dbReference type="ARBA" id="ARBA00004123"/>
    </source>
</evidence>
<dbReference type="GO" id="GO:0032259">
    <property type="term" value="P:methylation"/>
    <property type="evidence" value="ECO:0007669"/>
    <property type="project" value="UniProtKB-KW"/>
</dbReference>
<evidence type="ECO:0000256" key="9">
    <source>
        <dbReference type="ARBA" id="ARBA00047870"/>
    </source>
</evidence>
<evidence type="ECO:0000313" key="10">
    <source>
        <dbReference type="EMBL" id="KAH7368545.1"/>
    </source>
</evidence>
<evidence type="ECO:0000256" key="5">
    <source>
        <dbReference type="ARBA" id="ARBA00023015"/>
    </source>
</evidence>
<keyword evidence="11" id="KW-1185">Reference proteome</keyword>
<evidence type="ECO:0000313" key="11">
    <source>
        <dbReference type="Proteomes" id="UP000813385"/>
    </source>
</evidence>
<dbReference type="PANTHER" id="PTHR43591">
    <property type="entry name" value="METHYLTRANSFERASE"/>
    <property type="match status" value="1"/>
</dbReference>
<dbReference type="EMBL" id="JAGPXD010000002">
    <property type="protein sequence ID" value="KAH7368545.1"/>
    <property type="molecule type" value="Genomic_DNA"/>
</dbReference>
<keyword evidence="3" id="KW-0808">Transferase</keyword>
<dbReference type="Proteomes" id="UP000813385">
    <property type="component" value="Unassembled WGS sequence"/>
</dbReference>
<dbReference type="Pfam" id="PF13489">
    <property type="entry name" value="Methyltransf_23"/>
    <property type="match status" value="1"/>
</dbReference>
<comment type="catalytic activity">
    <reaction evidence="9">
        <text>L-methionyl-[protein] + S-adenosyl-L-methionine = S-methyl-L-methionyl-[protein] + S-adenosyl-L-homocysteine</text>
        <dbReference type="Rhea" id="RHEA:60560"/>
        <dbReference type="Rhea" id="RHEA-COMP:12313"/>
        <dbReference type="Rhea" id="RHEA-COMP:15592"/>
        <dbReference type="ChEBI" id="CHEBI:16044"/>
        <dbReference type="ChEBI" id="CHEBI:57856"/>
        <dbReference type="ChEBI" id="CHEBI:59789"/>
        <dbReference type="ChEBI" id="CHEBI:142742"/>
    </reaction>
    <physiologicalReaction direction="left-to-right" evidence="9">
        <dbReference type="Rhea" id="RHEA:60561"/>
    </physiologicalReaction>
</comment>
<dbReference type="AlphaFoldDB" id="A0A8K0TNN7"/>
<dbReference type="GO" id="GO:0008168">
    <property type="term" value="F:methyltransferase activity"/>
    <property type="evidence" value="ECO:0007669"/>
    <property type="project" value="UniProtKB-KW"/>
</dbReference>
<evidence type="ECO:0000256" key="6">
    <source>
        <dbReference type="ARBA" id="ARBA00023163"/>
    </source>
</evidence>
<reference evidence="10" key="1">
    <citation type="journal article" date="2021" name="Nat. Commun.">
        <title>Genetic determinants of endophytism in the Arabidopsis root mycobiome.</title>
        <authorList>
            <person name="Mesny F."/>
            <person name="Miyauchi S."/>
            <person name="Thiergart T."/>
            <person name="Pickel B."/>
            <person name="Atanasova L."/>
            <person name="Karlsson M."/>
            <person name="Huettel B."/>
            <person name="Barry K.W."/>
            <person name="Haridas S."/>
            <person name="Chen C."/>
            <person name="Bauer D."/>
            <person name="Andreopoulos W."/>
            <person name="Pangilinan J."/>
            <person name="LaButti K."/>
            <person name="Riley R."/>
            <person name="Lipzen A."/>
            <person name="Clum A."/>
            <person name="Drula E."/>
            <person name="Henrissat B."/>
            <person name="Kohler A."/>
            <person name="Grigoriev I.V."/>
            <person name="Martin F.M."/>
            <person name="Hacquard S."/>
        </authorList>
    </citation>
    <scope>NUCLEOTIDE SEQUENCE</scope>
    <source>
        <strain evidence="10">MPI-CAGE-AT-0016</strain>
    </source>
</reference>
<dbReference type="SUPFAM" id="SSF53335">
    <property type="entry name" value="S-adenosyl-L-methionine-dependent methyltransferases"/>
    <property type="match status" value="1"/>
</dbReference>
<organism evidence="10 11">
    <name type="scientific">Plectosphaerella cucumerina</name>
    <dbReference type="NCBI Taxonomy" id="40658"/>
    <lineage>
        <taxon>Eukaryota</taxon>
        <taxon>Fungi</taxon>
        <taxon>Dikarya</taxon>
        <taxon>Ascomycota</taxon>
        <taxon>Pezizomycotina</taxon>
        <taxon>Sordariomycetes</taxon>
        <taxon>Hypocreomycetidae</taxon>
        <taxon>Glomerellales</taxon>
        <taxon>Plectosphaerellaceae</taxon>
        <taxon>Plectosphaerella</taxon>
    </lineage>
</organism>
<dbReference type="CDD" id="cd02440">
    <property type="entry name" value="AdoMet_MTases"/>
    <property type="match status" value="1"/>
</dbReference>
<comment type="caution">
    <text evidence="10">The sequence shown here is derived from an EMBL/GenBank/DDBJ whole genome shotgun (WGS) entry which is preliminary data.</text>
</comment>
<dbReference type="PANTHER" id="PTHR43591:SF30">
    <property type="entry name" value="PROTEIN-METHIONINE METHYLTRANSFERASE LAEA"/>
    <property type="match status" value="1"/>
</dbReference>
<sequence>MTVMSQNGAASGVAFFEENGRQYGTFRRGRYFFPIDEEEKERLDCFHAVIFAARGHRHWERPVPDRARVLDLGTGTGIWAIDASDALWKSTDNHGQILGLDLAYIQPPVVPSTVQFRQQDIEEPWQLSPNEFDFVHIQMLLGSIRDWPELYRKAFRHMKPGATLEHVEIEWKFFTDDNSVPPDASMHLWSNTLHRAMHAAGMPMDITERTKQDMRAAGFTNITESVVKLPVNPWNKDAHDTFLGRAFNHGLTGSLEAMSMAPFTRIERWPAKDVARLNADVKKELCTLRYHAYCRLYVP</sequence>
<keyword evidence="5" id="KW-0805">Transcription regulation</keyword>
<proteinExistence type="inferred from homology"/>
<keyword evidence="2 10" id="KW-0489">Methyltransferase</keyword>